<dbReference type="Proteomes" id="UP000245765">
    <property type="component" value="Unassembled WGS sequence"/>
</dbReference>
<organism evidence="3 4">
    <name type="scientific">Falsiroseomonas bella</name>
    <dbReference type="NCBI Taxonomy" id="2184016"/>
    <lineage>
        <taxon>Bacteria</taxon>
        <taxon>Pseudomonadati</taxon>
        <taxon>Pseudomonadota</taxon>
        <taxon>Alphaproteobacteria</taxon>
        <taxon>Acetobacterales</taxon>
        <taxon>Roseomonadaceae</taxon>
        <taxon>Falsiroseomonas</taxon>
    </lineage>
</organism>
<feature type="transmembrane region" description="Helical" evidence="1">
    <location>
        <begin position="180"/>
        <end position="200"/>
    </location>
</feature>
<feature type="domain" description="CAAX prenyl protease 2/Lysostaphin resistance protein A-like" evidence="2">
    <location>
        <begin position="122"/>
        <end position="216"/>
    </location>
</feature>
<evidence type="ECO:0000256" key="1">
    <source>
        <dbReference type="SAM" id="Phobius"/>
    </source>
</evidence>
<dbReference type="Pfam" id="PF02517">
    <property type="entry name" value="Rce1-like"/>
    <property type="match status" value="1"/>
</dbReference>
<keyword evidence="1" id="KW-0812">Transmembrane</keyword>
<reference evidence="4" key="1">
    <citation type="submission" date="2018-05" db="EMBL/GenBank/DDBJ databases">
        <authorList>
            <person name="Du Z."/>
            <person name="Wang X."/>
        </authorList>
    </citation>
    <scope>NUCLEOTIDE SEQUENCE [LARGE SCALE GENOMIC DNA]</scope>
    <source>
        <strain evidence="4">CQN31</strain>
    </source>
</reference>
<feature type="transmembrane region" description="Helical" evidence="1">
    <location>
        <begin position="49"/>
        <end position="69"/>
    </location>
</feature>
<sequence>MTATTARMPTFGPRMLAMPLLRLVVLGAALFVMLVMSNDVMLALSGRPLAAAAGVAGMTAAGLAVYVGFARLVERRRVEELSLPGMGRELGLGLAIGAGLYAACVLVLLVLGIYRIEGLNPWSFLLPALAMALSSGIFEELLFRGVLFRSVEQVFGSWVALVVSSLVFGFVHLLNPAGTVMGALFISIEAGLLLAAAYMLTRRLWLSMGFHMAWNYTQSAIFSGIVSGGDTDPGLIRATIAGPAALTGGSFGLESSLVAFVVCTATGLVLLTLAIRRGRVRPPAWRRTA</sequence>
<feature type="transmembrane region" description="Helical" evidence="1">
    <location>
        <begin position="90"/>
        <end position="116"/>
    </location>
</feature>
<evidence type="ECO:0000313" key="3">
    <source>
        <dbReference type="EMBL" id="PWS37201.1"/>
    </source>
</evidence>
<dbReference type="AlphaFoldDB" id="A0A317FDP8"/>
<evidence type="ECO:0000259" key="2">
    <source>
        <dbReference type="Pfam" id="PF02517"/>
    </source>
</evidence>
<dbReference type="InterPro" id="IPR003675">
    <property type="entry name" value="Rce1/LyrA-like_dom"/>
</dbReference>
<feature type="transmembrane region" description="Helical" evidence="1">
    <location>
        <begin position="122"/>
        <end position="143"/>
    </location>
</feature>
<comment type="caution">
    <text evidence="3">The sequence shown here is derived from an EMBL/GenBank/DDBJ whole genome shotgun (WGS) entry which is preliminary data.</text>
</comment>
<keyword evidence="1" id="KW-0472">Membrane</keyword>
<feature type="transmembrane region" description="Helical" evidence="1">
    <location>
        <begin position="257"/>
        <end position="275"/>
    </location>
</feature>
<dbReference type="PANTHER" id="PTHR39430:SF1">
    <property type="entry name" value="PROTEASE"/>
    <property type="match status" value="1"/>
</dbReference>
<keyword evidence="3" id="KW-0482">Metalloprotease</keyword>
<feature type="transmembrane region" description="Helical" evidence="1">
    <location>
        <begin position="20"/>
        <end position="37"/>
    </location>
</feature>
<dbReference type="GO" id="GO:0004175">
    <property type="term" value="F:endopeptidase activity"/>
    <property type="evidence" value="ECO:0007669"/>
    <property type="project" value="UniProtKB-ARBA"/>
</dbReference>
<dbReference type="OrthoDB" id="193898at2"/>
<keyword evidence="4" id="KW-1185">Reference proteome</keyword>
<dbReference type="PANTHER" id="PTHR39430">
    <property type="entry name" value="MEMBRANE-ASSOCIATED PROTEASE-RELATED"/>
    <property type="match status" value="1"/>
</dbReference>
<keyword evidence="1" id="KW-1133">Transmembrane helix</keyword>
<dbReference type="GO" id="GO:0080120">
    <property type="term" value="P:CAAX-box protein maturation"/>
    <property type="evidence" value="ECO:0007669"/>
    <property type="project" value="UniProtKB-ARBA"/>
</dbReference>
<dbReference type="GO" id="GO:0008237">
    <property type="term" value="F:metallopeptidase activity"/>
    <property type="evidence" value="ECO:0007669"/>
    <property type="project" value="UniProtKB-KW"/>
</dbReference>
<dbReference type="EMBL" id="QGNA01000002">
    <property type="protein sequence ID" value="PWS37201.1"/>
    <property type="molecule type" value="Genomic_DNA"/>
</dbReference>
<feature type="transmembrane region" description="Helical" evidence="1">
    <location>
        <begin position="155"/>
        <end position="174"/>
    </location>
</feature>
<keyword evidence="3" id="KW-0378">Hydrolase</keyword>
<keyword evidence="3" id="KW-0645">Protease</keyword>
<gene>
    <name evidence="3" type="ORF">DFH01_10085</name>
</gene>
<dbReference type="GO" id="GO:0006508">
    <property type="term" value="P:proteolysis"/>
    <property type="evidence" value="ECO:0007669"/>
    <property type="project" value="UniProtKB-KW"/>
</dbReference>
<proteinExistence type="predicted"/>
<accession>A0A317FDP8</accession>
<dbReference type="RefSeq" id="WP_109870310.1">
    <property type="nucleotide sequence ID" value="NZ_QGNA01000002.1"/>
</dbReference>
<name>A0A317FDP8_9PROT</name>
<protein>
    <submittedName>
        <fullName evidence="3">CPBP family intramembrane metalloprotease</fullName>
    </submittedName>
</protein>
<evidence type="ECO:0000313" key="4">
    <source>
        <dbReference type="Proteomes" id="UP000245765"/>
    </source>
</evidence>